<evidence type="ECO:0000313" key="3">
    <source>
        <dbReference type="Proteomes" id="UP000183567"/>
    </source>
</evidence>
<protein>
    <recommendedName>
        <fullName evidence="1">Tc1-like transposase DDE domain-containing protein</fullName>
    </recommendedName>
</protein>
<dbReference type="Gene3D" id="3.30.420.10">
    <property type="entry name" value="Ribonuclease H-like superfamily/Ribonuclease H"/>
    <property type="match status" value="1"/>
</dbReference>
<dbReference type="PANTHER" id="PTHR46564">
    <property type="entry name" value="TRANSPOSASE"/>
    <property type="match status" value="1"/>
</dbReference>
<dbReference type="InterPro" id="IPR012337">
    <property type="entry name" value="RNaseH-like_sf"/>
</dbReference>
<organism evidence="2 3">
    <name type="scientific">Rhizopogon vesiculosus</name>
    <dbReference type="NCBI Taxonomy" id="180088"/>
    <lineage>
        <taxon>Eukaryota</taxon>
        <taxon>Fungi</taxon>
        <taxon>Dikarya</taxon>
        <taxon>Basidiomycota</taxon>
        <taxon>Agaricomycotina</taxon>
        <taxon>Agaricomycetes</taxon>
        <taxon>Agaricomycetidae</taxon>
        <taxon>Boletales</taxon>
        <taxon>Suillineae</taxon>
        <taxon>Rhizopogonaceae</taxon>
        <taxon>Rhizopogon</taxon>
    </lineage>
</organism>
<keyword evidence="3" id="KW-1185">Reference proteome</keyword>
<name>A0A1J8Q346_9AGAM</name>
<accession>A0A1J8Q346</accession>
<reference evidence="2 3" key="1">
    <citation type="submission" date="2016-03" db="EMBL/GenBank/DDBJ databases">
        <title>Comparative genomics of the ectomycorrhizal sister species Rhizopogon vinicolor and Rhizopogon vesiculosus (Basidiomycota: Boletales) reveals a divergence of the mating type B locus.</title>
        <authorList>
            <person name="Mujic A.B."/>
            <person name="Kuo A."/>
            <person name="Tritt A."/>
            <person name="Lipzen A."/>
            <person name="Chen C."/>
            <person name="Johnson J."/>
            <person name="Sharma A."/>
            <person name="Barry K."/>
            <person name="Grigoriev I.V."/>
            <person name="Spatafora J.W."/>
        </authorList>
    </citation>
    <scope>NUCLEOTIDE SEQUENCE [LARGE SCALE GENOMIC DNA]</scope>
    <source>
        <strain evidence="2 3">AM-OR11-056</strain>
    </source>
</reference>
<dbReference type="InterPro" id="IPR038717">
    <property type="entry name" value="Tc1-like_DDE_dom"/>
</dbReference>
<feature type="non-terminal residue" evidence="2">
    <location>
        <position position="1"/>
    </location>
</feature>
<dbReference type="AlphaFoldDB" id="A0A1J8Q346"/>
<dbReference type="STRING" id="180088.A0A1J8Q346"/>
<dbReference type="Proteomes" id="UP000183567">
    <property type="component" value="Unassembled WGS sequence"/>
</dbReference>
<dbReference type="PANTHER" id="PTHR46564:SF1">
    <property type="entry name" value="TRANSPOSASE"/>
    <property type="match status" value="1"/>
</dbReference>
<evidence type="ECO:0000313" key="2">
    <source>
        <dbReference type="EMBL" id="OJA14395.1"/>
    </source>
</evidence>
<evidence type="ECO:0000259" key="1">
    <source>
        <dbReference type="Pfam" id="PF13358"/>
    </source>
</evidence>
<dbReference type="Pfam" id="PF13358">
    <property type="entry name" value="DDE_3"/>
    <property type="match status" value="1"/>
</dbReference>
<proteinExistence type="predicted"/>
<feature type="domain" description="Tc1-like transposase DDE" evidence="1">
    <location>
        <begin position="1"/>
        <end position="119"/>
    </location>
</feature>
<sequence>KKGKRAEKQQVFVHGRRTSTEALLTLDGIIAATVVEGSMTQELFLDWPENIVFPKCSAYPGPLSVLVMDNAKTHHGAEVLELIDRFGVRVEFLPPYSPDLNPIEEAFSKIKHWLRHHQEYYLATTRDGIIFDMYEVMEIITPDDAHGYFIHAGCF</sequence>
<dbReference type="InterPro" id="IPR036397">
    <property type="entry name" value="RNaseH_sf"/>
</dbReference>
<dbReference type="OrthoDB" id="2266637at2759"/>
<dbReference type="EMBL" id="LVVM01003713">
    <property type="protein sequence ID" value="OJA14395.1"/>
    <property type="molecule type" value="Genomic_DNA"/>
</dbReference>
<gene>
    <name evidence="2" type="ORF">AZE42_10743</name>
</gene>
<comment type="caution">
    <text evidence="2">The sequence shown here is derived from an EMBL/GenBank/DDBJ whole genome shotgun (WGS) entry which is preliminary data.</text>
</comment>
<dbReference type="GO" id="GO:0003676">
    <property type="term" value="F:nucleic acid binding"/>
    <property type="evidence" value="ECO:0007669"/>
    <property type="project" value="InterPro"/>
</dbReference>
<dbReference type="SUPFAM" id="SSF53098">
    <property type="entry name" value="Ribonuclease H-like"/>
    <property type="match status" value="1"/>
</dbReference>